<dbReference type="GO" id="GO:0005737">
    <property type="term" value="C:cytoplasm"/>
    <property type="evidence" value="ECO:0007669"/>
    <property type="project" value="TreeGrafter"/>
</dbReference>
<dbReference type="EMBL" id="WAGD01000049">
    <property type="protein sequence ID" value="KAB0875362.1"/>
    <property type="molecule type" value="Genomic_DNA"/>
</dbReference>
<dbReference type="Proteomes" id="UP000469927">
    <property type="component" value="Unassembled WGS sequence"/>
</dbReference>
<dbReference type="GO" id="GO:0032153">
    <property type="term" value="C:cell division site"/>
    <property type="evidence" value="ECO:0007669"/>
    <property type="project" value="TreeGrafter"/>
</dbReference>
<evidence type="ECO:0000313" key="4">
    <source>
        <dbReference type="EMBL" id="PUX08901.1"/>
    </source>
</evidence>
<keyword evidence="2" id="KW-0067">ATP-binding</keyword>
<dbReference type="NCBIfam" id="NF040713">
    <property type="entry name" value="ZapE"/>
    <property type="match status" value="1"/>
</dbReference>
<dbReference type="EMBL" id="MSAE01000050">
    <property type="protein sequence ID" value="PUX08901.1"/>
    <property type="molecule type" value="Genomic_DNA"/>
</dbReference>
<dbReference type="GO" id="GO:0016887">
    <property type="term" value="F:ATP hydrolysis activity"/>
    <property type="evidence" value="ECO:0007669"/>
    <property type="project" value="InterPro"/>
</dbReference>
<keyword evidence="4" id="KW-0132">Cell division</keyword>
<dbReference type="InterPro" id="IPR027417">
    <property type="entry name" value="P-loop_NTPase"/>
</dbReference>
<evidence type="ECO:0000256" key="1">
    <source>
        <dbReference type="ARBA" id="ARBA00022741"/>
    </source>
</evidence>
<gene>
    <name evidence="3" type="primary">zapE</name>
    <name evidence="4" type="ORF">AUN14_19385</name>
    <name evidence="3" type="ORF">FZI19_15730</name>
</gene>
<keyword evidence="1" id="KW-0547">Nucleotide-binding</keyword>
<dbReference type="SUPFAM" id="SSF52540">
    <property type="entry name" value="P-loop containing nucleoside triphosphate hydrolases"/>
    <property type="match status" value="1"/>
</dbReference>
<evidence type="ECO:0000313" key="6">
    <source>
        <dbReference type="Proteomes" id="UP000469927"/>
    </source>
</evidence>
<dbReference type="OrthoDB" id="9774491at2"/>
<sequence length="342" mass="37673">MAGTAVAFSFREVMQQRAQENALRLDADQTQLVAALDALAAPRLAGGARFAGLYVWGRPGRGKSFIVDNFFASLPLAAKKRAHFHDFFRELHQRMMHQPLEAALRALLGDARLLCFDEFHLHDPGDAMLAKKLLEVALSMNITLILTSNYSPRELLAHPLYHELFVPSIALIEREMTIFALNGERDYRLMAGSDAGLFSQGAWLRPGTPAQRDACGLPGACGEFAVAAGYHTFYAVSPPGEILHFTFAGLCEAPTAVMDYLTLCESYSCWFIDAVPLLANVNPAAQQRFINLIDVLYDKQRQVFFSSAYGVTDIIHGVELDDIGRTASRLSQLPVIQIPVTG</sequence>
<dbReference type="PANTHER" id="PTHR12169:SF6">
    <property type="entry name" value="AFG1-LIKE ATPASE"/>
    <property type="match status" value="1"/>
</dbReference>
<dbReference type="AlphaFoldDB" id="A0A2T7AK84"/>
<name>A0A2T7AK84_9ENTR</name>
<dbReference type="PANTHER" id="PTHR12169">
    <property type="entry name" value="ATPASE N2B"/>
    <property type="match status" value="1"/>
</dbReference>
<keyword evidence="6" id="KW-1185">Reference proteome</keyword>
<organism evidence="4 5">
    <name type="scientific">Cronobacter muytjensii</name>
    <dbReference type="NCBI Taxonomy" id="413501"/>
    <lineage>
        <taxon>Bacteria</taxon>
        <taxon>Pseudomonadati</taxon>
        <taxon>Pseudomonadota</taxon>
        <taxon>Gammaproteobacteria</taxon>
        <taxon>Enterobacterales</taxon>
        <taxon>Enterobacteriaceae</taxon>
        <taxon>Cronobacter</taxon>
    </lineage>
</organism>
<dbReference type="Gene3D" id="3.40.50.300">
    <property type="entry name" value="P-loop containing nucleotide triphosphate hydrolases"/>
    <property type="match status" value="1"/>
</dbReference>
<comment type="caution">
    <text evidence="4">The sequence shown here is derived from an EMBL/GenBank/DDBJ whole genome shotgun (WGS) entry which is preliminary data.</text>
</comment>
<protein>
    <submittedName>
        <fullName evidence="4">Cell division protein ZapE</fullName>
    </submittedName>
</protein>
<dbReference type="Proteomes" id="UP000244378">
    <property type="component" value="Unassembled WGS sequence"/>
</dbReference>
<evidence type="ECO:0000256" key="2">
    <source>
        <dbReference type="ARBA" id="ARBA00022840"/>
    </source>
</evidence>
<evidence type="ECO:0000313" key="3">
    <source>
        <dbReference type="EMBL" id="KAB0875362.1"/>
    </source>
</evidence>
<dbReference type="GO" id="GO:0051301">
    <property type="term" value="P:cell division"/>
    <property type="evidence" value="ECO:0007669"/>
    <property type="project" value="UniProtKB-KW"/>
</dbReference>
<reference evidence="4 5" key="1">
    <citation type="submission" date="2016-12" db="EMBL/GenBank/DDBJ databases">
        <title>Analysis of the Molecular Diversity Among Cronobacter Species Isolated from Filth Flies Using a Pan Genomic DNA Microarray.</title>
        <authorList>
            <person name="Pava-Ripoll M."/>
            <person name="Tall B."/>
            <person name="Farber J."/>
            <person name="Fanning S."/>
            <person name="Lehner A."/>
            <person name="Stephan R."/>
            <person name="Pagotto F."/>
            <person name="Iverson C."/>
            <person name="Ziobro G."/>
            <person name="Miller A."/>
            <person name="Pearson R."/>
            <person name="Yan Q."/>
            <person name="Kim M."/>
            <person name="Jeong S."/>
            <person name="Park J."/>
            <person name="Jun S."/>
            <person name="Choi H."/>
            <person name="Chung T."/>
            <person name="Yoo Y."/>
            <person name="Park E."/>
            <person name="Hwang S."/>
            <person name="Lee B."/>
            <person name="Sathyamoorthy V."/>
            <person name="Carter L."/>
            <person name="Mammel M."/>
            <person name="Jackson S."/>
            <person name="Kothary M."/>
            <person name="Patel I."/>
            <person name="Grim C."/>
            <person name="Gopinath G."/>
            <person name="Gangiredla J."/>
            <person name="Chase H."/>
        </authorList>
    </citation>
    <scope>NUCLEOTIDE SEQUENCE [LARGE SCALE GENOMIC DNA]</scope>
    <source>
        <strain evidence="4 5">MOD1-Md1s</strain>
    </source>
</reference>
<dbReference type="RefSeq" id="WP_075194016.1">
    <property type="nucleotide sequence ID" value="NZ_JADKNN010000070.1"/>
</dbReference>
<proteinExistence type="predicted"/>
<keyword evidence="4" id="KW-0131">Cell cycle</keyword>
<dbReference type="Pfam" id="PF03969">
    <property type="entry name" value="AFG1_ATPase"/>
    <property type="match status" value="1"/>
</dbReference>
<accession>A0A2T7AK84</accession>
<evidence type="ECO:0000313" key="5">
    <source>
        <dbReference type="Proteomes" id="UP000244378"/>
    </source>
</evidence>
<dbReference type="InterPro" id="IPR005654">
    <property type="entry name" value="ATPase_AFG1-like"/>
</dbReference>
<dbReference type="GO" id="GO:0005524">
    <property type="term" value="F:ATP binding"/>
    <property type="evidence" value="ECO:0007669"/>
    <property type="project" value="UniProtKB-KW"/>
</dbReference>
<reference evidence="3 6" key="2">
    <citation type="submission" date="2019-08" db="EMBL/GenBank/DDBJ databases">
        <title>Prevalence, distribution, and phylogeny of type two toxin-antitoxin genes possessed by Cronobacter species where C. sakazakii homologs follow sequence type lineages.</title>
        <authorList>
            <person name="Finkelstein S."/>
            <person name="Negrete F."/>
            <person name="Jang H."/>
            <person name="Gopinath G.R."/>
            <person name="Tall B.D."/>
        </authorList>
    </citation>
    <scope>NUCLEOTIDE SEQUENCE [LARGE SCALE GENOMIC DNA]</scope>
    <source>
        <strain evidence="3 6">MOD1_GK1257</strain>
    </source>
</reference>